<evidence type="ECO:0000256" key="4">
    <source>
        <dbReference type="ARBA" id="ARBA00022519"/>
    </source>
</evidence>
<evidence type="ECO:0000256" key="3">
    <source>
        <dbReference type="ARBA" id="ARBA00022475"/>
    </source>
</evidence>
<keyword evidence="3" id="KW-1003">Cell membrane</keyword>
<dbReference type="EMBL" id="JBHSFK010000009">
    <property type="protein sequence ID" value="MFC4501123.1"/>
    <property type="molecule type" value="Genomic_DNA"/>
</dbReference>
<dbReference type="PANTHER" id="PTHR32196">
    <property type="entry name" value="ABC TRANSPORTER PERMEASE PROTEIN YPHD-RELATED-RELATED"/>
    <property type="match status" value="1"/>
</dbReference>
<protein>
    <recommendedName>
        <fullName evidence="10">Xylose transport system permease protein XylH</fullName>
    </recommendedName>
</protein>
<evidence type="ECO:0000256" key="8">
    <source>
        <dbReference type="ARBA" id="ARBA00023136"/>
    </source>
</evidence>
<keyword evidence="8 11" id="KW-0472">Membrane</keyword>
<keyword evidence="13" id="KW-1185">Reference proteome</keyword>
<feature type="transmembrane region" description="Helical" evidence="11">
    <location>
        <begin position="186"/>
        <end position="209"/>
    </location>
</feature>
<dbReference type="InterPro" id="IPR001851">
    <property type="entry name" value="ABC_transp_permease"/>
</dbReference>
<comment type="subcellular location">
    <subcellularLocation>
        <location evidence="1">Cell membrane</location>
        <topology evidence="1">Multi-pass membrane protein</topology>
    </subcellularLocation>
</comment>
<organism evidence="12 13">
    <name type="scientific">Streptomyces vulcanius</name>
    <dbReference type="NCBI Taxonomy" id="1441876"/>
    <lineage>
        <taxon>Bacteria</taxon>
        <taxon>Bacillati</taxon>
        <taxon>Actinomycetota</taxon>
        <taxon>Actinomycetes</taxon>
        <taxon>Kitasatosporales</taxon>
        <taxon>Streptomycetaceae</taxon>
        <taxon>Streptomyces</taxon>
    </lineage>
</organism>
<feature type="transmembrane region" description="Helical" evidence="11">
    <location>
        <begin position="37"/>
        <end position="57"/>
    </location>
</feature>
<keyword evidence="6 11" id="KW-0812">Transmembrane</keyword>
<comment type="function">
    <text evidence="9">Part of the binding-protein-dependent transport system for D-xylose. Probably responsible for the translocation of the substrate across the membrane.</text>
</comment>
<sequence>MARGAGGARVRGAVGGAFRVVADWVTLFRRKLSAGELGSLPVVVVLAAVWITFQSLNENFLSPRNLSNLSVDIVGTGLIAVGIVFVLLIGELDLSVASVSGLSAAVFAVLNVNHGVPEWLALVVGVLAGTVAGTVQGYSIARTRVPAFVVTLAGLLTWNGLMLAVLGDSGTVNLDEDGLVAKLTSYYFTQDAVGYTLAAVATGLVFLVADQDRRRRRAVGMPHRSLRAVLVRTGGIAVVSFGVAYLLNRFQGLPLALLIFLVVVAGLDILLRGTHYGRQIYAVGGSIEAARRASLGVTRVQTAVLAVSGTMAGIGGMFLASRITSVSQTSGTGVLLLNAIAAAVIGGTSLFGGRGTTWSAVLGMLVIQSIASGMAITDTPPAAQFVITGGVLFAAVVLDALSRRSQEAHGRA</sequence>
<feature type="transmembrane region" description="Helical" evidence="11">
    <location>
        <begin position="96"/>
        <end position="113"/>
    </location>
</feature>
<feature type="transmembrane region" description="Helical" evidence="11">
    <location>
        <begin position="119"/>
        <end position="138"/>
    </location>
</feature>
<gene>
    <name evidence="12" type="ORF">ACFPIH_16550</name>
</gene>
<keyword evidence="2" id="KW-0813">Transport</keyword>
<evidence type="ECO:0000313" key="13">
    <source>
        <dbReference type="Proteomes" id="UP001595839"/>
    </source>
</evidence>
<dbReference type="Pfam" id="PF02653">
    <property type="entry name" value="BPD_transp_2"/>
    <property type="match status" value="1"/>
</dbReference>
<feature type="transmembrane region" description="Helical" evidence="11">
    <location>
        <begin position="145"/>
        <end position="166"/>
    </location>
</feature>
<evidence type="ECO:0000256" key="7">
    <source>
        <dbReference type="ARBA" id="ARBA00022989"/>
    </source>
</evidence>
<evidence type="ECO:0000313" key="12">
    <source>
        <dbReference type="EMBL" id="MFC4501123.1"/>
    </source>
</evidence>
<feature type="transmembrane region" description="Helical" evidence="11">
    <location>
        <begin position="332"/>
        <end position="351"/>
    </location>
</feature>
<feature type="transmembrane region" description="Helical" evidence="11">
    <location>
        <begin position="253"/>
        <end position="271"/>
    </location>
</feature>
<feature type="transmembrane region" description="Helical" evidence="11">
    <location>
        <begin position="229"/>
        <end position="247"/>
    </location>
</feature>
<dbReference type="RefSeq" id="WP_381172231.1">
    <property type="nucleotide sequence ID" value="NZ_JBHSFK010000009.1"/>
</dbReference>
<dbReference type="Proteomes" id="UP001595839">
    <property type="component" value="Unassembled WGS sequence"/>
</dbReference>
<feature type="transmembrane region" description="Helical" evidence="11">
    <location>
        <begin position="69"/>
        <end position="89"/>
    </location>
</feature>
<comment type="caution">
    <text evidence="12">The sequence shown here is derived from an EMBL/GenBank/DDBJ whole genome shotgun (WGS) entry which is preliminary data.</text>
</comment>
<evidence type="ECO:0000256" key="9">
    <source>
        <dbReference type="ARBA" id="ARBA00035611"/>
    </source>
</evidence>
<evidence type="ECO:0000256" key="5">
    <source>
        <dbReference type="ARBA" id="ARBA00022597"/>
    </source>
</evidence>
<keyword evidence="7 11" id="KW-1133">Transmembrane helix</keyword>
<evidence type="ECO:0000256" key="2">
    <source>
        <dbReference type="ARBA" id="ARBA00022448"/>
    </source>
</evidence>
<evidence type="ECO:0000256" key="11">
    <source>
        <dbReference type="SAM" id="Phobius"/>
    </source>
</evidence>
<reference evidence="13" key="1">
    <citation type="journal article" date="2019" name="Int. J. Syst. Evol. Microbiol.">
        <title>The Global Catalogue of Microorganisms (GCM) 10K type strain sequencing project: providing services to taxonomists for standard genome sequencing and annotation.</title>
        <authorList>
            <consortium name="The Broad Institute Genomics Platform"/>
            <consortium name="The Broad Institute Genome Sequencing Center for Infectious Disease"/>
            <person name="Wu L."/>
            <person name="Ma J."/>
        </authorList>
    </citation>
    <scope>NUCLEOTIDE SEQUENCE [LARGE SCALE GENOMIC DNA]</scope>
    <source>
        <strain evidence="13">CGMCC 4.7177</strain>
    </source>
</reference>
<proteinExistence type="predicted"/>
<feature type="transmembrane region" description="Helical" evidence="11">
    <location>
        <begin position="300"/>
        <end position="320"/>
    </location>
</feature>
<feature type="transmembrane region" description="Helical" evidence="11">
    <location>
        <begin position="382"/>
        <end position="401"/>
    </location>
</feature>
<dbReference type="CDD" id="cd06579">
    <property type="entry name" value="TM_PBP1_transp_AraH_like"/>
    <property type="match status" value="1"/>
</dbReference>
<evidence type="ECO:0000256" key="1">
    <source>
        <dbReference type="ARBA" id="ARBA00004651"/>
    </source>
</evidence>
<name>A0ABV9ARC6_9ACTN</name>
<dbReference type="PANTHER" id="PTHR32196:SF32">
    <property type="entry name" value="XYLOSE TRANSPORT SYSTEM PERMEASE PROTEIN XYLH"/>
    <property type="match status" value="1"/>
</dbReference>
<accession>A0ABV9ARC6</accession>
<keyword evidence="5" id="KW-0762">Sugar transport</keyword>
<keyword evidence="4" id="KW-0997">Cell inner membrane</keyword>
<evidence type="ECO:0000256" key="10">
    <source>
        <dbReference type="ARBA" id="ARBA00035686"/>
    </source>
</evidence>
<evidence type="ECO:0000256" key="6">
    <source>
        <dbReference type="ARBA" id="ARBA00022692"/>
    </source>
</evidence>
<feature type="transmembrane region" description="Helical" evidence="11">
    <location>
        <begin position="358"/>
        <end position="376"/>
    </location>
</feature>